<dbReference type="EMBL" id="VSSQ01000273">
    <property type="protein sequence ID" value="MPL89098.1"/>
    <property type="molecule type" value="Genomic_DNA"/>
</dbReference>
<comment type="caution">
    <text evidence="1">The sequence shown here is derived from an EMBL/GenBank/DDBJ whole genome shotgun (WGS) entry which is preliminary data.</text>
</comment>
<name>A0A644VCN5_9ZZZZ</name>
<reference evidence="1" key="1">
    <citation type="submission" date="2019-08" db="EMBL/GenBank/DDBJ databases">
        <authorList>
            <person name="Kucharzyk K."/>
            <person name="Murdoch R.W."/>
            <person name="Higgins S."/>
            <person name="Loffler F."/>
        </authorList>
    </citation>
    <scope>NUCLEOTIDE SEQUENCE</scope>
</reference>
<evidence type="ECO:0000313" key="1">
    <source>
        <dbReference type="EMBL" id="MPL89098.1"/>
    </source>
</evidence>
<protein>
    <submittedName>
        <fullName evidence="1">Uncharacterized protein</fullName>
    </submittedName>
</protein>
<organism evidence="1">
    <name type="scientific">bioreactor metagenome</name>
    <dbReference type="NCBI Taxonomy" id="1076179"/>
    <lineage>
        <taxon>unclassified sequences</taxon>
        <taxon>metagenomes</taxon>
        <taxon>ecological metagenomes</taxon>
    </lineage>
</organism>
<sequence>MKFCLKILAVGALVLGILSQPFQVTEASQVFAQQYGFNTKGELQQPLMISFKAKESTPIKAAVSPLDELHNILLIAFPEGREVFAVNLFKGYDYALYKVGLRDNEHQELLILSYGKRGTGRTTLKGVDIIGVNDITGQVVSLPVVGFKEVTLFNSPLQVRPDKTVVLFRDKIQSMVSISWDKNQKQFNVSGVE</sequence>
<gene>
    <name evidence="1" type="ORF">SDC9_35129</name>
</gene>
<accession>A0A644VCN5</accession>
<proteinExistence type="predicted"/>
<dbReference type="AlphaFoldDB" id="A0A644VCN5"/>